<evidence type="ECO:0000313" key="2">
    <source>
        <dbReference type="Proteomes" id="UP000612362"/>
    </source>
</evidence>
<reference evidence="1" key="1">
    <citation type="submission" date="2020-10" db="EMBL/GenBank/DDBJ databases">
        <title>Taxonomic study of unclassified bacteria belonging to the class Ktedonobacteria.</title>
        <authorList>
            <person name="Yabe S."/>
            <person name="Wang C.M."/>
            <person name="Zheng Y."/>
            <person name="Sakai Y."/>
            <person name="Cavaletti L."/>
            <person name="Monciardini P."/>
            <person name="Donadio S."/>
        </authorList>
    </citation>
    <scope>NUCLEOTIDE SEQUENCE</scope>
    <source>
        <strain evidence="1">SOSP1-1</strain>
    </source>
</reference>
<proteinExistence type="predicted"/>
<name>A0A8J3I196_9CHLR</name>
<keyword evidence="2" id="KW-1185">Reference proteome</keyword>
<dbReference type="EMBL" id="BNJF01000003">
    <property type="protein sequence ID" value="GHO48167.1"/>
    <property type="molecule type" value="Genomic_DNA"/>
</dbReference>
<evidence type="ECO:0000313" key="1">
    <source>
        <dbReference type="EMBL" id="GHO48167.1"/>
    </source>
</evidence>
<dbReference type="AlphaFoldDB" id="A0A8J3I196"/>
<organism evidence="1 2">
    <name type="scientific">Ktedonospora formicarum</name>
    <dbReference type="NCBI Taxonomy" id="2778364"/>
    <lineage>
        <taxon>Bacteria</taxon>
        <taxon>Bacillati</taxon>
        <taxon>Chloroflexota</taxon>
        <taxon>Ktedonobacteria</taxon>
        <taxon>Ktedonobacterales</taxon>
        <taxon>Ktedonobacteraceae</taxon>
        <taxon>Ktedonospora</taxon>
    </lineage>
</organism>
<accession>A0A8J3I196</accession>
<dbReference type="Proteomes" id="UP000612362">
    <property type="component" value="Unassembled WGS sequence"/>
</dbReference>
<protein>
    <submittedName>
        <fullName evidence="1">Uncharacterized protein</fullName>
    </submittedName>
</protein>
<gene>
    <name evidence="1" type="ORF">KSX_63300</name>
</gene>
<sequence>MTGIKFQTAEHPALSDLLSNGGVRKERWEPIKGMEWTSLAPFDTREGQAHILKVGDMWLALIAPASGRCLYLDLNAVGEGLPRKNSGQGVRANNFPKREGTQASYRAEMCDSPEGFVAQLYWWENGDHTVRLLIAENVAAVVECRKASTYSGDQTPGKLTLSSQEGYEQVRRTFPGEIPLNVEVRKDPRLAHFTCANADTLCVSGVFRTQ</sequence>
<comment type="caution">
    <text evidence="1">The sequence shown here is derived from an EMBL/GenBank/DDBJ whole genome shotgun (WGS) entry which is preliminary data.</text>
</comment>